<reference evidence="3" key="1">
    <citation type="submission" date="2021-01" db="EMBL/GenBank/DDBJ databases">
        <authorList>
            <person name="Corre E."/>
            <person name="Pelletier E."/>
            <person name="Niang G."/>
            <person name="Scheremetjew M."/>
            <person name="Finn R."/>
            <person name="Kale V."/>
            <person name="Holt S."/>
            <person name="Cochrane G."/>
            <person name="Meng A."/>
            <person name="Brown T."/>
            <person name="Cohen L."/>
        </authorList>
    </citation>
    <scope>NUCLEOTIDE SEQUENCE</scope>
    <source>
        <strain evidence="3">CCMP1756</strain>
    </source>
</reference>
<organism evidence="3">
    <name type="scientific">Pelagomonas calceolata</name>
    <dbReference type="NCBI Taxonomy" id="35677"/>
    <lineage>
        <taxon>Eukaryota</taxon>
        <taxon>Sar</taxon>
        <taxon>Stramenopiles</taxon>
        <taxon>Ochrophyta</taxon>
        <taxon>Pelagophyceae</taxon>
        <taxon>Pelagomonadales</taxon>
        <taxon>Pelagomonadaceae</taxon>
        <taxon>Pelagomonas</taxon>
    </lineage>
</organism>
<feature type="transmembrane region" description="Helical" evidence="2">
    <location>
        <begin position="70"/>
        <end position="94"/>
    </location>
</feature>
<name>A0A7S3ZN08_9STRA</name>
<keyword evidence="2" id="KW-1133">Transmembrane helix</keyword>
<evidence type="ECO:0000313" key="3">
    <source>
        <dbReference type="EMBL" id="CAE0688440.1"/>
    </source>
</evidence>
<accession>A0A7S3ZN08</accession>
<evidence type="ECO:0000256" key="1">
    <source>
        <dbReference type="SAM" id="MobiDB-lite"/>
    </source>
</evidence>
<dbReference type="EMBL" id="HBIW01004768">
    <property type="protein sequence ID" value="CAE0688440.1"/>
    <property type="molecule type" value="Transcribed_RNA"/>
</dbReference>
<protein>
    <submittedName>
        <fullName evidence="3">Uncharacterized protein</fullName>
    </submittedName>
</protein>
<keyword evidence="2" id="KW-0812">Transmembrane</keyword>
<proteinExistence type="predicted"/>
<feature type="region of interest" description="Disordered" evidence="1">
    <location>
        <begin position="1"/>
        <end position="26"/>
    </location>
</feature>
<keyword evidence="2" id="KW-0472">Membrane</keyword>
<evidence type="ECO:0000256" key="2">
    <source>
        <dbReference type="SAM" id="Phobius"/>
    </source>
</evidence>
<gene>
    <name evidence="3" type="ORF">PCAL00307_LOCUS3874</name>
</gene>
<sequence length="120" mass="13080">MRSRLLRPPAAGTAYASSDDDDADDEAETGSLFTKWAREIITLNVWLGPFRVPRAVTVCLALLTGWRGGVVGLAVFAFVVVLYALFSASSGAYAPEARQRAFAKELRREARENRCEPCAA</sequence>
<dbReference type="AlphaFoldDB" id="A0A7S3ZN08"/>